<dbReference type="PANTHER" id="PTHR42940:SF8">
    <property type="entry name" value="VACUOLAR PROTEIN SORTING-ASSOCIATED PROTEIN 11"/>
    <property type="match status" value="1"/>
</dbReference>
<feature type="non-terminal residue" evidence="6">
    <location>
        <position position="71"/>
    </location>
</feature>
<dbReference type="SUPFAM" id="SSF50129">
    <property type="entry name" value="GroES-like"/>
    <property type="match status" value="1"/>
</dbReference>
<keyword evidence="2" id="KW-0479">Metal-binding</keyword>
<reference evidence="6 7" key="1">
    <citation type="submission" date="2019-06" db="EMBL/GenBank/DDBJ databases">
        <authorList>
            <person name="Livingstone P."/>
            <person name="Whitworth D."/>
        </authorList>
    </citation>
    <scope>NUCLEOTIDE SEQUENCE [LARGE SCALE GENOMIC DNA]</scope>
    <source>
        <strain evidence="6 7">AM401</strain>
    </source>
</reference>
<dbReference type="GO" id="GO:0016491">
    <property type="term" value="F:oxidoreductase activity"/>
    <property type="evidence" value="ECO:0007669"/>
    <property type="project" value="UniProtKB-KW"/>
</dbReference>
<organism evidence="6 7">
    <name type="scientific">Myxococcus llanfairpwllgwyngyllgogerychwyrndrobwllllantysiliogogogochensis</name>
    <dbReference type="NCBI Taxonomy" id="2590453"/>
    <lineage>
        <taxon>Bacteria</taxon>
        <taxon>Pseudomonadati</taxon>
        <taxon>Myxococcota</taxon>
        <taxon>Myxococcia</taxon>
        <taxon>Myxococcales</taxon>
        <taxon>Cystobacterineae</taxon>
        <taxon>Myxococcaceae</taxon>
        <taxon>Myxococcus</taxon>
    </lineage>
</organism>
<dbReference type="InterPro" id="IPR011032">
    <property type="entry name" value="GroES-like_sf"/>
</dbReference>
<comment type="caution">
    <text evidence="6">The sequence shown here is derived from an EMBL/GenBank/DDBJ whole genome shotgun (WGS) entry which is preliminary data.</text>
</comment>
<feature type="domain" description="Alcohol dehydrogenase-like N-terminal" evidence="5">
    <location>
        <begin position="28"/>
        <end position="68"/>
    </location>
</feature>
<proteinExistence type="predicted"/>
<accession>A0A540X6D6</accession>
<sequence>MGLPVRAALVQAVGGPFILDEVELDGPGADELRVRVTASGICHTDLTYRAGAGRFPFPAVLGHEGAGVAGS</sequence>
<name>A0A540X6D6_9BACT</name>
<dbReference type="InterPro" id="IPR013154">
    <property type="entry name" value="ADH-like_N"/>
</dbReference>
<evidence type="ECO:0000313" key="6">
    <source>
        <dbReference type="EMBL" id="TQF16826.1"/>
    </source>
</evidence>
<protein>
    <submittedName>
        <fullName evidence="6">NAD(P)-dependent alcohol dehydrogenase</fullName>
    </submittedName>
</protein>
<keyword evidence="7" id="KW-1185">Reference proteome</keyword>
<dbReference type="GO" id="GO:0046872">
    <property type="term" value="F:metal ion binding"/>
    <property type="evidence" value="ECO:0007669"/>
    <property type="project" value="UniProtKB-KW"/>
</dbReference>
<evidence type="ECO:0000256" key="4">
    <source>
        <dbReference type="ARBA" id="ARBA00023002"/>
    </source>
</evidence>
<dbReference type="RefSeq" id="WP_181790450.1">
    <property type="nucleotide sequence ID" value="NZ_VIFM01000017.1"/>
</dbReference>
<evidence type="ECO:0000256" key="1">
    <source>
        <dbReference type="ARBA" id="ARBA00001947"/>
    </source>
</evidence>
<dbReference type="AlphaFoldDB" id="A0A540X6D6"/>
<dbReference type="EMBL" id="VIFM01000017">
    <property type="protein sequence ID" value="TQF16826.1"/>
    <property type="molecule type" value="Genomic_DNA"/>
</dbReference>
<gene>
    <name evidence="6" type="ORF">FJV41_06660</name>
</gene>
<keyword evidence="4" id="KW-0560">Oxidoreductase</keyword>
<dbReference type="Proteomes" id="UP000315369">
    <property type="component" value="Unassembled WGS sequence"/>
</dbReference>
<dbReference type="PANTHER" id="PTHR42940">
    <property type="entry name" value="ALCOHOL DEHYDROGENASE 1-RELATED"/>
    <property type="match status" value="1"/>
</dbReference>
<evidence type="ECO:0000256" key="3">
    <source>
        <dbReference type="ARBA" id="ARBA00022833"/>
    </source>
</evidence>
<evidence type="ECO:0000256" key="2">
    <source>
        <dbReference type="ARBA" id="ARBA00022723"/>
    </source>
</evidence>
<comment type="cofactor">
    <cofactor evidence="1">
        <name>Zn(2+)</name>
        <dbReference type="ChEBI" id="CHEBI:29105"/>
    </cofactor>
</comment>
<keyword evidence="3" id="KW-0862">Zinc</keyword>
<evidence type="ECO:0000259" key="5">
    <source>
        <dbReference type="Pfam" id="PF08240"/>
    </source>
</evidence>
<evidence type="ECO:0000313" key="7">
    <source>
        <dbReference type="Proteomes" id="UP000315369"/>
    </source>
</evidence>
<dbReference type="Gene3D" id="3.90.180.10">
    <property type="entry name" value="Medium-chain alcohol dehydrogenases, catalytic domain"/>
    <property type="match status" value="1"/>
</dbReference>
<dbReference type="Pfam" id="PF08240">
    <property type="entry name" value="ADH_N"/>
    <property type="match status" value="1"/>
</dbReference>